<feature type="domain" description="PH" evidence="8">
    <location>
        <begin position="682"/>
        <end position="839"/>
    </location>
</feature>
<feature type="compositionally biased region" description="Low complexity" evidence="7">
    <location>
        <begin position="396"/>
        <end position="418"/>
    </location>
</feature>
<dbReference type="InterPro" id="IPR000219">
    <property type="entry name" value="DH_dom"/>
</dbReference>
<evidence type="ECO:0000259" key="8">
    <source>
        <dbReference type="PROSITE" id="PS50003"/>
    </source>
</evidence>
<evidence type="ECO:0000259" key="10">
    <source>
        <dbReference type="PROSITE" id="PS50010"/>
    </source>
</evidence>
<dbReference type="PROSITE" id="PS50004">
    <property type="entry name" value="C2"/>
    <property type="match status" value="1"/>
</dbReference>
<organism evidence="12 13">
    <name type="scientific">Sinocyclocheilus grahami</name>
    <name type="common">Dianchi golden-line fish</name>
    <name type="synonym">Barbus grahami</name>
    <dbReference type="NCBI Taxonomy" id="75366"/>
    <lineage>
        <taxon>Eukaryota</taxon>
        <taxon>Metazoa</taxon>
        <taxon>Chordata</taxon>
        <taxon>Craniata</taxon>
        <taxon>Vertebrata</taxon>
        <taxon>Euteleostomi</taxon>
        <taxon>Actinopterygii</taxon>
        <taxon>Neopterygii</taxon>
        <taxon>Teleostei</taxon>
        <taxon>Ostariophysi</taxon>
        <taxon>Cypriniformes</taxon>
        <taxon>Cyprinidae</taxon>
        <taxon>Cyprininae</taxon>
        <taxon>Sinocyclocheilus</taxon>
    </lineage>
</organism>
<feature type="domain" description="DH" evidence="10">
    <location>
        <begin position="521"/>
        <end position="665"/>
    </location>
</feature>
<dbReference type="Gene3D" id="2.30.29.30">
    <property type="entry name" value="Pleckstrin-homology domain (PH domain)/Phosphotyrosine-binding domain (PTB)"/>
    <property type="match status" value="1"/>
</dbReference>
<feature type="compositionally biased region" description="Low complexity" evidence="7">
    <location>
        <begin position="371"/>
        <end position="381"/>
    </location>
</feature>
<dbReference type="CDD" id="cd08686">
    <property type="entry name" value="C2_ABR"/>
    <property type="match status" value="1"/>
</dbReference>
<feature type="compositionally biased region" description="Low complexity" evidence="7">
    <location>
        <begin position="481"/>
        <end position="506"/>
    </location>
</feature>
<keyword evidence="13" id="KW-1185">Reference proteome</keyword>
<dbReference type="InterPro" id="IPR011993">
    <property type="entry name" value="PH-like_dom_sf"/>
</dbReference>
<dbReference type="Pfam" id="PF00621">
    <property type="entry name" value="RhoGEF"/>
    <property type="match status" value="1"/>
</dbReference>
<dbReference type="SMART" id="SM00239">
    <property type="entry name" value="C2"/>
    <property type="match status" value="1"/>
</dbReference>
<dbReference type="GO" id="GO:0004674">
    <property type="term" value="F:protein serine/threonine kinase activity"/>
    <property type="evidence" value="ECO:0007669"/>
    <property type="project" value="InterPro"/>
</dbReference>
<dbReference type="SUPFAM" id="SSF49562">
    <property type="entry name" value="C2 domain (Calcium/lipid-binding domain, CaLB)"/>
    <property type="match status" value="1"/>
</dbReference>
<dbReference type="SMART" id="SM00324">
    <property type="entry name" value="RhoGAP"/>
    <property type="match status" value="1"/>
</dbReference>
<evidence type="ECO:0000259" key="11">
    <source>
        <dbReference type="PROSITE" id="PS50238"/>
    </source>
</evidence>
<dbReference type="Gene3D" id="4.10.280.30">
    <property type="entry name" value="Bcr-Abl oncoprotein oligomerisation domain"/>
    <property type="match status" value="1"/>
</dbReference>
<feature type="domain" description="Rho-GAP" evidence="11">
    <location>
        <begin position="1027"/>
        <end position="1221"/>
    </location>
</feature>
<dbReference type="Pfam" id="PF09036">
    <property type="entry name" value="Bcr-Abl_Oligo"/>
    <property type="match status" value="1"/>
</dbReference>
<dbReference type="PROSITE" id="PS50238">
    <property type="entry name" value="RHOGAP"/>
    <property type="match status" value="1"/>
</dbReference>
<evidence type="ECO:0000313" key="13">
    <source>
        <dbReference type="Proteomes" id="UP000472262"/>
    </source>
</evidence>
<dbReference type="InterPro" id="IPR000198">
    <property type="entry name" value="RhoGAP_dom"/>
</dbReference>
<keyword evidence="3" id="KW-0343">GTPase activation</keyword>
<dbReference type="GO" id="GO:0043197">
    <property type="term" value="C:dendritic spine"/>
    <property type="evidence" value="ECO:0007669"/>
    <property type="project" value="UniProtKB-SubCell"/>
</dbReference>
<evidence type="ECO:0000313" key="12">
    <source>
        <dbReference type="Ensembl" id="ENSSGRP00000048810.1"/>
    </source>
</evidence>
<dbReference type="InterPro" id="IPR001849">
    <property type="entry name" value="PH_domain"/>
</dbReference>
<dbReference type="GO" id="GO:0030424">
    <property type="term" value="C:axon"/>
    <property type="evidence" value="ECO:0007669"/>
    <property type="project" value="UniProtKB-SubCell"/>
</dbReference>
<dbReference type="PANTHER" id="PTHR23182:SF3">
    <property type="entry name" value="BREAKPOINT CLUSTER REGION PROTEIN"/>
    <property type="match status" value="1"/>
</dbReference>
<name>A0A672NF24_SINGR</name>
<dbReference type="Pfam" id="PF19057">
    <property type="entry name" value="PH_19"/>
    <property type="match status" value="1"/>
</dbReference>
<dbReference type="Proteomes" id="UP000472262">
    <property type="component" value="Unassembled WGS sequence"/>
</dbReference>
<feature type="region of interest" description="Disordered" evidence="7">
    <location>
        <begin position="264"/>
        <end position="462"/>
    </location>
</feature>
<keyword evidence="5" id="KW-0770">Synapse</keyword>
<dbReference type="SUPFAM" id="SSF50729">
    <property type="entry name" value="PH domain-like"/>
    <property type="match status" value="1"/>
</dbReference>
<dbReference type="InterPro" id="IPR035899">
    <property type="entry name" value="DBL_dom_sf"/>
</dbReference>
<feature type="region of interest" description="Disordered" evidence="7">
    <location>
        <begin position="81"/>
        <end position="162"/>
    </location>
</feature>
<dbReference type="SMART" id="SM00233">
    <property type="entry name" value="PH"/>
    <property type="match status" value="1"/>
</dbReference>
<evidence type="ECO:0000256" key="7">
    <source>
        <dbReference type="SAM" id="MobiDB-lite"/>
    </source>
</evidence>
<dbReference type="InterPro" id="IPR000008">
    <property type="entry name" value="C2_dom"/>
</dbReference>
<dbReference type="Gene3D" id="1.10.555.10">
    <property type="entry name" value="Rho GTPase activation protein"/>
    <property type="match status" value="1"/>
</dbReference>
<dbReference type="Gene3D" id="1.20.900.10">
    <property type="entry name" value="Dbl homology (DH) domain"/>
    <property type="match status" value="1"/>
</dbReference>
<dbReference type="InterPro" id="IPR035892">
    <property type="entry name" value="C2_domain_sf"/>
</dbReference>
<dbReference type="PROSITE" id="PS50003">
    <property type="entry name" value="PH_DOMAIN"/>
    <property type="match status" value="1"/>
</dbReference>
<evidence type="ECO:0000256" key="5">
    <source>
        <dbReference type="ARBA" id="ARBA00023018"/>
    </source>
</evidence>
<dbReference type="AlphaFoldDB" id="A0A672NF24"/>
<evidence type="ECO:0000256" key="1">
    <source>
        <dbReference type="ARBA" id="ARBA00004489"/>
    </source>
</evidence>
<proteinExistence type="predicted"/>
<reference evidence="12" key="1">
    <citation type="submission" date="2025-08" db="UniProtKB">
        <authorList>
            <consortium name="Ensembl"/>
        </authorList>
    </citation>
    <scope>IDENTIFICATION</scope>
</reference>
<feature type="region of interest" description="Disordered" evidence="7">
    <location>
        <begin position="477"/>
        <end position="506"/>
    </location>
</feature>
<feature type="compositionally biased region" description="Basic and acidic residues" evidence="7">
    <location>
        <begin position="314"/>
        <end position="330"/>
    </location>
</feature>
<protein>
    <submittedName>
        <fullName evidence="12">BCR activator of RhoGEF and GTPase</fullName>
    </submittedName>
</protein>
<comment type="subcellular location">
    <subcellularLocation>
        <location evidence="1">Cell projection</location>
        <location evidence="1">Axon</location>
    </subcellularLocation>
    <subcellularLocation>
        <location evidence="2">Cell projection</location>
        <location evidence="2">Dendritic spine</location>
    </subcellularLocation>
</comment>
<sequence length="1244" mass="140097">MVEPVGFIEAWKAQFPESEPPKMELRSVGGIEQELEKCKMSIRRLEMEVNKERFRMIYLQTLLAKERKSYDRQRWGFRNRFQPVGESRAKPRPPPARKSASHGDGLELQSSFEAHQAGPVSETDGLSPSTQRGGVSPRRPHPPPDKELPLDPSPKDKPGMGLGVAALRSNFERIKRANSQSASDGKSGQEKPFYTNVEFHHDRGLVKVNDREVSDKICSLGNQAMQMERKRSLHSLPGNLATVAGDLRPRPVYRGRSTESTCGYDAEYEDCEPSPRYSTARPNGAKPPPPPWQPSDFQPYTSVYVGGMMSGEGGDGRVTMRDHGGSDDHLLTWPRRSYSPGSFEDVGGGGGGYTPDCSSNENLTSSEEDFSSGQSSHVSPSPTTAYRRPLREKSRSPSQNSQNSQHSFDSSSPPTSQTQKRHRQQHVVVSEATIVGVRKTGQIWPHDGDSIASSTPPTYGYDADRAEEQRRHHDILPYIDDSPSSSPHLSSKSRSSRDTLSSGSIESSKSVSHLLASQTPMKPLKAAATTSQPVLTVQQIETIFFKVPELYEIHKEFYDNLLPRVQQWSHHQCVGDLFQKQASQLGVYRAFVDNYELAVETAEKCCQANTQFAEISEVMPTGVVTRSTLVLHDLLKHTPSSHPDYPLLQDALRISQNFLSSINEESTPRRQSMTVKKGENRQLLKDSFMVELVEGARKLRHVFLFTDLLLCAKLKKQIGGKSQQYDSKWYIPLSDFTFQTAEESEPLPIPQAPDEELDAIKIKISSLRSEILRERRANKGSKVMERLKKKLSEQESLLLQTSPNMPLRVHNRNGKSYIFLISSDYERAEWKEVIREQQKKCFKTFSLTSMELQMLTNSCVKLQTVHQLPLTVNKDEDESTGLYGFLNVIVHSASGLKQSLNLYCTLEVDSFGIFVNKAKTRVYRYTTEPKWNEEFEIELEGSQTLRLLCYEKSYNKAKMNKEDGESTDRIMGKGQIALDPQILQGKDWQRTVIPMNGVEVKISMKFTSREFSLKRMSSRKPMGVFGVNISTVTKRERSKVPYIVRQCLEEIERRGMEEVGIYRVSGVATDIQGLKTAFDTNNKDVSVMMSEMDVNAIAGTLKLYFRELPEPLFTDELYPNFAGGIALSDSVAKESCMLNLLLSLPEPNLVTFLFLLDHLKRVAEKESVNKMSLHNLATVFGPTLLRPAEKDSKIPTNPTQPITMGDSWSLEVMSQVQVLLYFLQLETIPTPDSKRQSILFSTEV</sequence>
<dbReference type="GO" id="GO:0005096">
    <property type="term" value="F:GTPase activator activity"/>
    <property type="evidence" value="ECO:0007669"/>
    <property type="project" value="UniProtKB-KW"/>
</dbReference>
<dbReference type="InterPro" id="IPR008936">
    <property type="entry name" value="Rho_GTPase_activation_prot"/>
</dbReference>
<dbReference type="FunFam" id="2.60.40.150:FF:000057">
    <property type="entry name" value="active breakpoint cluster region-related protein isoform X1"/>
    <property type="match status" value="1"/>
</dbReference>
<accession>A0A672NF24</accession>
<feature type="compositionally biased region" description="Polar residues" evidence="7">
    <location>
        <begin position="124"/>
        <end position="133"/>
    </location>
</feature>
<dbReference type="InterPro" id="IPR036481">
    <property type="entry name" value="Bcr-Abl_oncoprot_oligo_sf"/>
</dbReference>
<dbReference type="GO" id="GO:0007165">
    <property type="term" value="P:signal transduction"/>
    <property type="evidence" value="ECO:0007669"/>
    <property type="project" value="InterPro"/>
</dbReference>
<keyword evidence="4" id="KW-0344">Guanine-nucleotide releasing factor</keyword>
<keyword evidence="6" id="KW-0966">Cell projection</keyword>
<gene>
    <name evidence="12" type="primary">bcr</name>
</gene>
<dbReference type="Gene3D" id="2.60.40.150">
    <property type="entry name" value="C2 domain"/>
    <property type="match status" value="1"/>
</dbReference>
<dbReference type="Ensembl" id="ENSSGRT00000052157.1">
    <property type="protein sequence ID" value="ENSSGRP00000048810.1"/>
    <property type="gene ID" value="ENSSGRG00000025702.1"/>
</dbReference>
<dbReference type="PANTHER" id="PTHR23182">
    <property type="entry name" value="BREAKPOINT CLUSTER REGION PROTEIN BCR"/>
    <property type="match status" value="1"/>
</dbReference>
<dbReference type="Pfam" id="PF00168">
    <property type="entry name" value="C2"/>
    <property type="match status" value="1"/>
</dbReference>
<evidence type="ECO:0000256" key="6">
    <source>
        <dbReference type="ARBA" id="ARBA00023273"/>
    </source>
</evidence>
<feature type="compositionally biased region" description="Basic and acidic residues" evidence="7">
    <location>
        <begin position="142"/>
        <end position="158"/>
    </location>
</feature>
<dbReference type="SMART" id="SM00325">
    <property type="entry name" value="RhoGEF"/>
    <property type="match status" value="1"/>
</dbReference>
<evidence type="ECO:0000256" key="2">
    <source>
        <dbReference type="ARBA" id="ARBA00004552"/>
    </source>
</evidence>
<dbReference type="FunFam" id="1.10.555.10:FF:000004">
    <property type="entry name" value="active breakpoint cluster region-related protein-like"/>
    <property type="match status" value="1"/>
</dbReference>
<dbReference type="InterPro" id="IPR037769">
    <property type="entry name" value="Abr/Bcr"/>
</dbReference>
<evidence type="ECO:0000256" key="4">
    <source>
        <dbReference type="ARBA" id="ARBA00022658"/>
    </source>
</evidence>
<dbReference type="SUPFAM" id="SSF48065">
    <property type="entry name" value="DBL homology domain (DH-domain)"/>
    <property type="match status" value="1"/>
</dbReference>
<dbReference type="SUPFAM" id="SSF48350">
    <property type="entry name" value="GTPase activation domain, GAP"/>
    <property type="match status" value="1"/>
</dbReference>
<reference evidence="12" key="2">
    <citation type="submission" date="2025-09" db="UniProtKB">
        <authorList>
            <consortium name="Ensembl"/>
        </authorList>
    </citation>
    <scope>IDENTIFICATION</scope>
</reference>
<dbReference type="Pfam" id="PF00620">
    <property type="entry name" value="RhoGAP"/>
    <property type="match status" value="1"/>
</dbReference>
<dbReference type="CDD" id="cd04387">
    <property type="entry name" value="RhoGAP_Bcr"/>
    <property type="match status" value="1"/>
</dbReference>
<evidence type="ECO:0000259" key="9">
    <source>
        <dbReference type="PROSITE" id="PS50004"/>
    </source>
</evidence>
<dbReference type="InterPro" id="IPR015123">
    <property type="entry name" value="Bcr-Abl_oncoprot_oligo"/>
</dbReference>
<dbReference type="SUPFAM" id="SSF69036">
    <property type="entry name" value="Bcr-Abl oncoprotein oligomerization domain"/>
    <property type="match status" value="1"/>
</dbReference>
<dbReference type="GO" id="GO:0005085">
    <property type="term" value="F:guanyl-nucleotide exchange factor activity"/>
    <property type="evidence" value="ECO:0007669"/>
    <property type="project" value="UniProtKB-KW"/>
</dbReference>
<evidence type="ECO:0000256" key="3">
    <source>
        <dbReference type="ARBA" id="ARBA00022468"/>
    </source>
</evidence>
<dbReference type="CDD" id="cd00160">
    <property type="entry name" value="RhoGEF"/>
    <property type="match status" value="1"/>
</dbReference>
<dbReference type="PROSITE" id="PS50010">
    <property type="entry name" value="DH_2"/>
    <property type="match status" value="1"/>
</dbReference>
<dbReference type="GO" id="GO:0016020">
    <property type="term" value="C:membrane"/>
    <property type="evidence" value="ECO:0007669"/>
    <property type="project" value="TreeGrafter"/>
</dbReference>
<feature type="domain" description="C2" evidence="9">
    <location>
        <begin position="866"/>
        <end position="993"/>
    </location>
</feature>